<keyword evidence="8" id="KW-0812">Transmembrane</keyword>
<comment type="caution">
    <text evidence="10">The sequence shown here is derived from an EMBL/GenBank/DDBJ whole genome shotgun (WGS) entry which is preliminary data.</text>
</comment>
<keyword evidence="2" id="KW-0479">Metal-binding</keyword>
<dbReference type="GO" id="GO:0005634">
    <property type="term" value="C:nucleus"/>
    <property type="evidence" value="ECO:0007669"/>
    <property type="project" value="UniProtKB-SubCell"/>
</dbReference>
<dbReference type="GO" id="GO:0008270">
    <property type="term" value="F:zinc ion binding"/>
    <property type="evidence" value="ECO:0007669"/>
    <property type="project" value="UniProtKB-KW"/>
</dbReference>
<reference evidence="10" key="1">
    <citation type="journal article" date="2020" name="bioRxiv">
        <title>Chromosome-level reference genome of the European wasp spider Argiope bruennichi: a resource for studies on range expansion and evolutionary adaptation.</title>
        <authorList>
            <person name="Sheffer M.M."/>
            <person name="Hoppe A."/>
            <person name="Krehenwinkel H."/>
            <person name="Uhl G."/>
            <person name="Kuss A.W."/>
            <person name="Jensen L."/>
            <person name="Jensen C."/>
            <person name="Gillespie R.G."/>
            <person name="Hoff K.J."/>
            <person name="Prost S."/>
        </authorList>
    </citation>
    <scope>NUCLEOTIDE SEQUENCE</scope>
</reference>
<evidence type="ECO:0000256" key="4">
    <source>
        <dbReference type="ARBA" id="ARBA00022771"/>
    </source>
</evidence>
<keyword evidence="8" id="KW-1133">Transmembrane helix</keyword>
<dbReference type="AlphaFoldDB" id="A0A8T0EC37"/>
<evidence type="ECO:0000313" key="10">
    <source>
        <dbReference type="EMBL" id="KAF8770203.1"/>
    </source>
</evidence>
<evidence type="ECO:0000259" key="9">
    <source>
        <dbReference type="PROSITE" id="PS50157"/>
    </source>
</evidence>
<protein>
    <submittedName>
        <fullName evidence="10">Serendipity locus protein H-1 like protein</fullName>
    </submittedName>
</protein>
<keyword evidence="8" id="KW-0472">Membrane</keyword>
<dbReference type="FunFam" id="3.30.160.60:FF:000100">
    <property type="entry name" value="Zinc finger 45-like"/>
    <property type="match status" value="1"/>
</dbReference>
<dbReference type="Pfam" id="PF00096">
    <property type="entry name" value="zf-C2H2"/>
    <property type="match status" value="3"/>
</dbReference>
<evidence type="ECO:0000256" key="2">
    <source>
        <dbReference type="ARBA" id="ARBA00022723"/>
    </source>
</evidence>
<proteinExistence type="predicted"/>
<feature type="domain" description="C2H2-type" evidence="9">
    <location>
        <begin position="56"/>
        <end position="83"/>
    </location>
</feature>
<evidence type="ECO:0000256" key="8">
    <source>
        <dbReference type="SAM" id="Phobius"/>
    </source>
</evidence>
<dbReference type="SUPFAM" id="SSF57667">
    <property type="entry name" value="beta-beta-alpha zinc fingers"/>
    <property type="match status" value="2"/>
</dbReference>
<evidence type="ECO:0000256" key="3">
    <source>
        <dbReference type="ARBA" id="ARBA00022737"/>
    </source>
</evidence>
<dbReference type="InterPro" id="IPR013087">
    <property type="entry name" value="Znf_C2H2_type"/>
</dbReference>
<dbReference type="PANTHER" id="PTHR24376:SF235">
    <property type="entry name" value="C2H2-TYPE DOMAIN-CONTAINING PROTEIN"/>
    <property type="match status" value="1"/>
</dbReference>
<sequence length="179" mass="21253">MHSCKICSKSYTPSFHTLIHPSGCRFYKCSKCDHMFGQKVNLFRHLELHKDVRVMYSCNGCSKSFTRKDSLERHEKYHCCKTSTKVYFLHSFMFLEFVCIDVLCVHLLVLRVRSFQFAPFQSTIVKKDTIIRHLRSHKDVRIMHPCGFCSRTFTRKDNLLRHERKSHGQVISKLMMENI</sequence>
<keyword evidence="4 7" id="KW-0863">Zinc-finger</keyword>
<evidence type="ECO:0000256" key="5">
    <source>
        <dbReference type="ARBA" id="ARBA00022833"/>
    </source>
</evidence>
<keyword evidence="6" id="KW-0539">Nucleus</keyword>
<dbReference type="PROSITE" id="PS50157">
    <property type="entry name" value="ZINC_FINGER_C2H2_2"/>
    <property type="match status" value="3"/>
</dbReference>
<keyword evidence="3" id="KW-0677">Repeat</keyword>
<dbReference type="EMBL" id="JABXBU010002228">
    <property type="protein sequence ID" value="KAF8770203.1"/>
    <property type="molecule type" value="Genomic_DNA"/>
</dbReference>
<organism evidence="10 11">
    <name type="scientific">Argiope bruennichi</name>
    <name type="common">Wasp spider</name>
    <name type="synonym">Aranea bruennichi</name>
    <dbReference type="NCBI Taxonomy" id="94029"/>
    <lineage>
        <taxon>Eukaryota</taxon>
        <taxon>Metazoa</taxon>
        <taxon>Ecdysozoa</taxon>
        <taxon>Arthropoda</taxon>
        <taxon>Chelicerata</taxon>
        <taxon>Arachnida</taxon>
        <taxon>Araneae</taxon>
        <taxon>Araneomorphae</taxon>
        <taxon>Entelegynae</taxon>
        <taxon>Araneoidea</taxon>
        <taxon>Araneidae</taxon>
        <taxon>Argiope</taxon>
    </lineage>
</organism>
<dbReference type="Proteomes" id="UP000807504">
    <property type="component" value="Unassembled WGS sequence"/>
</dbReference>
<feature type="domain" description="C2H2-type" evidence="9">
    <location>
        <begin position="27"/>
        <end position="54"/>
    </location>
</feature>
<accession>A0A8T0EC37</accession>
<dbReference type="PANTHER" id="PTHR24376">
    <property type="entry name" value="ZINC FINGER PROTEIN"/>
    <property type="match status" value="1"/>
</dbReference>
<gene>
    <name evidence="10" type="ORF">HNY73_017762</name>
</gene>
<dbReference type="InterPro" id="IPR036236">
    <property type="entry name" value="Znf_C2H2_sf"/>
</dbReference>
<feature type="transmembrane region" description="Helical" evidence="8">
    <location>
        <begin position="87"/>
        <end position="110"/>
    </location>
</feature>
<dbReference type="Gene3D" id="3.30.160.60">
    <property type="entry name" value="Classic Zinc Finger"/>
    <property type="match status" value="2"/>
</dbReference>
<evidence type="ECO:0000256" key="6">
    <source>
        <dbReference type="ARBA" id="ARBA00023242"/>
    </source>
</evidence>
<name>A0A8T0EC37_ARGBR</name>
<dbReference type="PROSITE" id="PS00028">
    <property type="entry name" value="ZINC_FINGER_C2H2_1"/>
    <property type="match status" value="3"/>
</dbReference>
<evidence type="ECO:0000256" key="1">
    <source>
        <dbReference type="ARBA" id="ARBA00004123"/>
    </source>
</evidence>
<feature type="domain" description="C2H2-type" evidence="9">
    <location>
        <begin position="144"/>
        <end position="167"/>
    </location>
</feature>
<evidence type="ECO:0000256" key="7">
    <source>
        <dbReference type="PROSITE-ProRule" id="PRU00042"/>
    </source>
</evidence>
<keyword evidence="11" id="KW-1185">Reference proteome</keyword>
<comment type="subcellular location">
    <subcellularLocation>
        <location evidence="1">Nucleus</location>
    </subcellularLocation>
</comment>
<dbReference type="SMART" id="SM00355">
    <property type="entry name" value="ZnF_C2H2"/>
    <property type="match status" value="3"/>
</dbReference>
<keyword evidence="5" id="KW-0862">Zinc</keyword>
<reference evidence="10" key="2">
    <citation type="submission" date="2020-06" db="EMBL/GenBank/DDBJ databases">
        <authorList>
            <person name="Sheffer M."/>
        </authorList>
    </citation>
    <scope>NUCLEOTIDE SEQUENCE</scope>
</reference>
<evidence type="ECO:0000313" key="11">
    <source>
        <dbReference type="Proteomes" id="UP000807504"/>
    </source>
</evidence>